<accession>A0A9Q0MN42</accession>
<name>A0A9Q0MN42_9DIPT</name>
<comment type="caution">
    <text evidence="1">The sequence shown here is derived from an EMBL/GenBank/DDBJ whole genome shotgun (WGS) entry which is preliminary data.</text>
</comment>
<gene>
    <name evidence="1" type="ORF">Bhyg_13580</name>
</gene>
<organism evidence="1 2">
    <name type="scientific">Pseudolycoriella hygida</name>
    <dbReference type="NCBI Taxonomy" id="35572"/>
    <lineage>
        <taxon>Eukaryota</taxon>
        <taxon>Metazoa</taxon>
        <taxon>Ecdysozoa</taxon>
        <taxon>Arthropoda</taxon>
        <taxon>Hexapoda</taxon>
        <taxon>Insecta</taxon>
        <taxon>Pterygota</taxon>
        <taxon>Neoptera</taxon>
        <taxon>Endopterygota</taxon>
        <taxon>Diptera</taxon>
        <taxon>Nematocera</taxon>
        <taxon>Sciaroidea</taxon>
        <taxon>Sciaridae</taxon>
        <taxon>Pseudolycoriella</taxon>
    </lineage>
</organism>
<dbReference type="EMBL" id="WJQU01000004">
    <property type="protein sequence ID" value="KAJ6634998.1"/>
    <property type="molecule type" value="Genomic_DNA"/>
</dbReference>
<dbReference type="AlphaFoldDB" id="A0A9Q0MN42"/>
<proteinExistence type="predicted"/>
<keyword evidence="2" id="KW-1185">Reference proteome</keyword>
<reference evidence="1" key="1">
    <citation type="submission" date="2022-07" db="EMBL/GenBank/DDBJ databases">
        <authorList>
            <person name="Trinca V."/>
            <person name="Uliana J.V.C."/>
            <person name="Torres T.T."/>
            <person name="Ward R.J."/>
            <person name="Monesi N."/>
        </authorList>
    </citation>
    <scope>NUCLEOTIDE SEQUENCE</scope>
    <source>
        <strain evidence="1">HSMRA1968</strain>
        <tissue evidence="1">Whole embryos</tissue>
    </source>
</reference>
<evidence type="ECO:0000313" key="1">
    <source>
        <dbReference type="EMBL" id="KAJ6634998.1"/>
    </source>
</evidence>
<evidence type="ECO:0000313" key="2">
    <source>
        <dbReference type="Proteomes" id="UP001151699"/>
    </source>
</evidence>
<protein>
    <submittedName>
        <fullName evidence="1">Uncharacterized protein</fullName>
    </submittedName>
</protein>
<dbReference type="Proteomes" id="UP001151699">
    <property type="component" value="Chromosome C"/>
</dbReference>
<sequence length="163" mass="18501">MKWHIEAQTQNSPPFKNQSKAIEMTTHSLPYAYFSTPNSLAASSGDDRKTRFKILGSLMPSRFPINSDVSSPSPRAKSLRLNSFCNFHDNSLGIKSGIFNNLDNGFVTTILVDSSSDKSEALFPLPTGFVLVCFFWWRSMECFKVNLRIQMLHWNGLQIKNFL</sequence>